<accession>G8WRC2</accession>
<dbReference type="RefSeq" id="WP_014141337.1">
    <property type="nucleotide sequence ID" value="NC_016111.1"/>
</dbReference>
<protein>
    <submittedName>
        <fullName evidence="1">Uncharacterized protein</fullName>
    </submittedName>
</protein>
<proteinExistence type="predicted"/>
<dbReference type="eggNOG" id="ENOG5030MX1">
    <property type="taxonomic scope" value="Bacteria"/>
</dbReference>
<evidence type="ECO:0000313" key="2">
    <source>
        <dbReference type="Proteomes" id="UP000007842"/>
    </source>
</evidence>
<keyword evidence="2" id="KW-1185">Reference proteome</keyword>
<evidence type="ECO:0000313" key="1">
    <source>
        <dbReference type="EMBL" id="AEW92939.1"/>
    </source>
</evidence>
<dbReference type="EMBL" id="CP003219">
    <property type="protein sequence ID" value="AEW92939.1"/>
    <property type="molecule type" value="Genomic_DNA"/>
</dbReference>
<accession>F8JS29</accession>
<dbReference type="HOGENOM" id="CLU_2481883_0_0_11"/>
<dbReference type="KEGG" id="scy:SCATT_05680"/>
<dbReference type="PATRIC" id="fig|1003195.29.peg.566"/>
<dbReference type="STRING" id="1003195.SCATT_05680"/>
<dbReference type="OrthoDB" id="3700535at2"/>
<dbReference type="KEGG" id="sct:SCAT_0561"/>
<dbReference type="AlphaFoldDB" id="F8JS29"/>
<name>F8JS29_STREN</name>
<gene>
    <name evidence="1" type="ordered locus">SCATT_05680</name>
</gene>
<dbReference type="Proteomes" id="UP000007842">
    <property type="component" value="Chromosome"/>
</dbReference>
<reference evidence="2" key="1">
    <citation type="submission" date="2011-12" db="EMBL/GenBank/DDBJ databases">
        <title>Complete genome sequence of Streptomyces cattleya strain DSM 46488.</title>
        <authorList>
            <person name="Ou H.-Y."/>
            <person name="Li P."/>
            <person name="Zhao C."/>
            <person name="O'Hagan D."/>
            <person name="Deng Z."/>
        </authorList>
    </citation>
    <scope>NUCLEOTIDE SEQUENCE [LARGE SCALE GENOMIC DNA]</scope>
    <source>
        <strain evidence="2">ATCC 35852 / DSM 46488 / JCM 4925 / NBRC 14057 / NRRL 8057</strain>
    </source>
</reference>
<sequence>MARLAMPDGAVTGIEVAGARTGRVTRYTGRIVDVDNPRHARALRAMGAFTVNIGGRTRSGGYRCPECGFAAYLKTCSRCGGTCTREA</sequence>
<organism evidence="1 2">
    <name type="scientific">Streptantibioticus cattleyicolor (strain ATCC 35852 / DSM 46488 / JCM 4925 / NBRC 14057 / NRRL 8057)</name>
    <name type="common">Streptomyces cattleya</name>
    <dbReference type="NCBI Taxonomy" id="1003195"/>
    <lineage>
        <taxon>Bacteria</taxon>
        <taxon>Bacillati</taxon>
        <taxon>Actinomycetota</taxon>
        <taxon>Actinomycetes</taxon>
        <taxon>Kitasatosporales</taxon>
        <taxon>Streptomycetaceae</taxon>
        <taxon>Streptantibioticus</taxon>
    </lineage>
</organism>